<evidence type="ECO:0000313" key="1">
    <source>
        <dbReference type="EMBL" id="KKN48131.1"/>
    </source>
</evidence>
<reference evidence="1" key="1">
    <citation type="journal article" date="2015" name="Nature">
        <title>Complex archaea that bridge the gap between prokaryotes and eukaryotes.</title>
        <authorList>
            <person name="Spang A."/>
            <person name="Saw J.H."/>
            <person name="Jorgensen S.L."/>
            <person name="Zaremba-Niedzwiedzka K."/>
            <person name="Martijn J."/>
            <person name="Lind A.E."/>
            <person name="van Eijk R."/>
            <person name="Schleper C."/>
            <person name="Guy L."/>
            <person name="Ettema T.J."/>
        </authorList>
    </citation>
    <scope>NUCLEOTIDE SEQUENCE</scope>
</reference>
<accession>A0A0F9TGM7</accession>
<organism evidence="1">
    <name type="scientific">marine sediment metagenome</name>
    <dbReference type="NCBI Taxonomy" id="412755"/>
    <lineage>
        <taxon>unclassified sequences</taxon>
        <taxon>metagenomes</taxon>
        <taxon>ecological metagenomes</taxon>
    </lineage>
</organism>
<dbReference type="AlphaFoldDB" id="A0A0F9TGM7"/>
<feature type="non-terminal residue" evidence="1">
    <location>
        <position position="1"/>
    </location>
</feature>
<comment type="caution">
    <text evidence="1">The sequence shown here is derived from an EMBL/GenBank/DDBJ whole genome shotgun (WGS) entry which is preliminary data.</text>
</comment>
<dbReference type="EMBL" id="LAZR01001237">
    <property type="protein sequence ID" value="KKN48131.1"/>
    <property type="molecule type" value="Genomic_DNA"/>
</dbReference>
<gene>
    <name evidence="1" type="ORF">LCGC14_0656080</name>
</gene>
<protein>
    <submittedName>
        <fullName evidence="1">Uncharacterized protein</fullName>
    </submittedName>
</protein>
<name>A0A0F9TGM7_9ZZZZ</name>
<proteinExistence type="predicted"/>
<sequence>QILHFNYFIYNSIVIYSAPLFEYYARNDNEIKRDHTACSEQSEGIFFAPRDDTGIIAFVLVK</sequence>